<dbReference type="EMBL" id="JAJJMB010011474">
    <property type="protein sequence ID" value="KAI3902011.1"/>
    <property type="molecule type" value="Genomic_DNA"/>
</dbReference>
<gene>
    <name evidence="1" type="ORF">MKW98_013685</name>
</gene>
<reference evidence="1" key="1">
    <citation type="submission" date="2022-04" db="EMBL/GenBank/DDBJ databases">
        <title>A functionally conserved STORR gene fusion in Papaver species that diverged 16.8 million years ago.</title>
        <authorList>
            <person name="Catania T."/>
        </authorList>
    </citation>
    <scope>NUCLEOTIDE SEQUENCE</scope>
    <source>
        <strain evidence="1">S-188037</strain>
    </source>
</reference>
<proteinExistence type="predicted"/>
<accession>A0AAD4SFM7</accession>
<protein>
    <submittedName>
        <fullName evidence="1">Uncharacterized protein</fullName>
    </submittedName>
</protein>
<keyword evidence="2" id="KW-1185">Reference proteome</keyword>
<dbReference type="AlphaFoldDB" id="A0AAD4SFM7"/>
<dbReference type="Proteomes" id="UP001202328">
    <property type="component" value="Unassembled WGS sequence"/>
</dbReference>
<comment type="caution">
    <text evidence="1">The sequence shown here is derived from an EMBL/GenBank/DDBJ whole genome shotgun (WGS) entry which is preliminary data.</text>
</comment>
<evidence type="ECO:0000313" key="1">
    <source>
        <dbReference type="EMBL" id="KAI3902011.1"/>
    </source>
</evidence>
<organism evidence="1 2">
    <name type="scientific">Papaver atlanticum</name>
    <dbReference type="NCBI Taxonomy" id="357466"/>
    <lineage>
        <taxon>Eukaryota</taxon>
        <taxon>Viridiplantae</taxon>
        <taxon>Streptophyta</taxon>
        <taxon>Embryophyta</taxon>
        <taxon>Tracheophyta</taxon>
        <taxon>Spermatophyta</taxon>
        <taxon>Magnoliopsida</taxon>
        <taxon>Ranunculales</taxon>
        <taxon>Papaveraceae</taxon>
        <taxon>Papaveroideae</taxon>
        <taxon>Papaver</taxon>
    </lineage>
</organism>
<evidence type="ECO:0000313" key="2">
    <source>
        <dbReference type="Proteomes" id="UP001202328"/>
    </source>
</evidence>
<name>A0AAD4SFM7_9MAGN</name>
<sequence>MTGMTSKIEINARLQELSKADGFPDKSVFPFISSLLSENNCGKIFELTDLETNNDVINIEDELVLDYVWLYRATDQPNHLSRALHSMGILHTCNKY</sequence>